<dbReference type="InterPro" id="IPR052158">
    <property type="entry name" value="INH-QAR"/>
</dbReference>
<evidence type="ECO:0000313" key="3">
    <source>
        <dbReference type="Proteomes" id="UP001194746"/>
    </source>
</evidence>
<dbReference type="Pfam" id="PF01965">
    <property type="entry name" value="DJ-1_PfpI"/>
    <property type="match status" value="1"/>
</dbReference>
<evidence type="ECO:0000313" key="2">
    <source>
        <dbReference type="EMBL" id="KAF9891349.1"/>
    </source>
</evidence>
<organism evidence="2 3">
    <name type="scientific">Aspergillus nanangensis</name>
    <dbReference type="NCBI Taxonomy" id="2582783"/>
    <lineage>
        <taxon>Eukaryota</taxon>
        <taxon>Fungi</taxon>
        <taxon>Dikarya</taxon>
        <taxon>Ascomycota</taxon>
        <taxon>Pezizomycotina</taxon>
        <taxon>Eurotiomycetes</taxon>
        <taxon>Eurotiomycetidae</taxon>
        <taxon>Eurotiales</taxon>
        <taxon>Aspergillaceae</taxon>
        <taxon>Aspergillus</taxon>
        <taxon>Aspergillus subgen. Circumdati</taxon>
    </lineage>
</organism>
<dbReference type="SUPFAM" id="SSF52317">
    <property type="entry name" value="Class I glutamine amidotransferase-like"/>
    <property type="match status" value="1"/>
</dbReference>
<proteinExistence type="predicted"/>
<dbReference type="CDD" id="cd03139">
    <property type="entry name" value="GATase1_PfpI_2"/>
    <property type="match status" value="1"/>
</dbReference>
<evidence type="ECO:0000259" key="1">
    <source>
        <dbReference type="Pfam" id="PF01965"/>
    </source>
</evidence>
<protein>
    <recommendedName>
        <fullName evidence="1">DJ-1/PfpI domain-containing protein</fullName>
    </recommendedName>
</protein>
<accession>A0AAD4CRG1</accession>
<gene>
    <name evidence="2" type="ORF">FE257_004204</name>
</gene>
<keyword evidence="3" id="KW-1185">Reference proteome</keyword>
<dbReference type="InterPro" id="IPR029062">
    <property type="entry name" value="Class_I_gatase-like"/>
</dbReference>
<dbReference type="Proteomes" id="UP001194746">
    <property type="component" value="Unassembled WGS sequence"/>
</dbReference>
<dbReference type="PANTHER" id="PTHR43130">
    <property type="entry name" value="ARAC-FAMILY TRANSCRIPTIONAL REGULATOR"/>
    <property type="match status" value="1"/>
</dbReference>
<dbReference type="Gene3D" id="3.40.50.880">
    <property type="match status" value="1"/>
</dbReference>
<dbReference type="InterPro" id="IPR002818">
    <property type="entry name" value="DJ-1/PfpI"/>
</dbReference>
<reference evidence="2" key="2">
    <citation type="submission" date="2020-02" db="EMBL/GenBank/DDBJ databases">
        <authorList>
            <person name="Gilchrist C.L.M."/>
            <person name="Chooi Y.-H."/>
        </authorList>
    </citation>
    <scope>NUCLEOTIDE SEQUENCE</scope>
    <source>
        <strain evidence="2">MST-FP2251</strain>
    </source>
</reference>
<dbReference type="EMBL" id="VCAU01000019">
    <property type="protein sequence ID" value="KAF9891349.1"/>
    <property type="molecule type" value="Genomic_DNA"/>
</dbReference>
<name>A0AAD4CRG1_ASPNN</name>
<comment type="caution">
    <text evidence="2">The sequence shown here is derived from an EMBL/GenBank/DDBJ whole genome shotgun (WGS) entry which is preliminary data.</text>
</comment>
<dbReference type="PANTHER" id="PTHR43130:SF15">
    <property type="entry name" value="THIJ_PFPI FAMILY PROTEIN (AFU_ORTHOLOGUE AFUA_5G14240)"/>
    <property type="match status" value="1"/>
</dbReference>
<reference evidence="2" key="1">
    <citation type="journal article" date="2019" name="Beilstein J. Org. Chem.">
        <title>Nanangenines: drimane sesquiterpenoids as the dominant metabolite cohort of a novel Australian fungus, Aspergillus nanangensis.</title>
        <authorList>
            <person name="Lacey H.J."/>
            <person name="Gilchrist C.L.M."/>
            <person name="Crombie A."/>
            <person name="Kalaitzis J.A."/>
            <person name="Vuong D."/>
            <person name="Rutledge P.J."/>
            <person name="Turner P."/>
            <person name="Pitt J.I."/>
            <person name="Lacey E."/>
            <person name="Chooi Y.H."/>
            <person name="Piggott A.M."/>
        </authorList>
    </citation>
    <scope>NUCLEOTIDE SEQUENCE</scope>
    <source>
        <strain evidence="2">MST-FP2251</strain>
    </source>
</reference>
<sequence length="217" mass="23498">MTEQEPLRIGLVLFPGFQALDAFGPLDVLNTLSWSHPLTISLLSSSLSPVTTQNPLVPGSTGQKILPTHTFADAPPLDALIVPGGFGTRLVTTPPIQDAIAYVRTVYPSLKYLITVCTGSLLTARTGILDGKQATTNKKAFREIERQFPQVQWVARARWVVDGNIWTASGVSAGIDVALAWVAEVWGEQVADEVARGVEVDRRRDSRDDPFAVVHGV</sequence>
<dbReference type="AlphaFoldDB" id="A0AAD4CRG1"/>
<feature type="domain" description="DJ-1/PfpI" evidence="1">
    <location>
        <begin position="8"/>
        <end position="183"/>
    </location>
</feature>